<proteinExistence type="predicted"/>
<dbReference type="GO" id="GO:0043565">
    <property type="term" value="F:sequence-specific DNA binding"/>
    <property type="evidence" value="ECO:0007669"/>
    <property type="project" value="InterPro"/>
</dbReference>
<evidence type="ECO:0000313" key="5">
    <source>
        <dbReference type="EMBL" id="TDK60641.1"/>
    </source>
</evidence>
<dbReference type="SUPFAM" id="SSF46785">
    <property type="entry name" value="Winged helix' DNA-binding domain"/>
    <property type="match status" value="1"/>
</dbReference>
<keyword evidence="3" id="KW-0804">Transcription</keyword>
<dbReference type="GO" id="GO:0043200">
    <property type="term" value="P:response to amino acid"/>
    <property type="evidence" value="ECO:0007669"/>
    <property type="project" value="TreeGrafter"/>
</dbReference>
<dbReference type="InterPro" id="IPR036390">
    <property type="entry name" value="WH_DNA-bd_sf"/>
</dbReference>
<dbReference type="SMART" id="SM00344">
    <property type="entry name" value="HTH_ASNC"/>
    <property type="match status" value="1"/>
</dbReference>
<dbReference type="PANTHER" id="PTHR30154">
    <property type="entry name" value="LEUCINE-RESPONSIVE REGULATORY PROTEIN"/>
    <property type="match status" value="1"/>
</dbReference>
<dbReference type="Pfam" id="PF01037">
    <property type="entry name" value="AsnC_trans_reg"/>
    <property type="match status" value="1"/>
</dbReference>
<feature type="domain" description="HTH asnC-type" evidence="4">
    <location>
        <begin position="3"/>
        <end position="64"/>
    </location>
</feature>
<dbReference type="InterPro" id="IPR000485">
    <property type="entry name" value="AsnC-type_HTH_dom"/>
</dbReference>
<dbReference type="Proteomes" id="UP000294829">
    <property type="component" value="Unassembled WGS sequence"/>
</dbReference>
<name>A0A4R5VS39_9BURK</name>
<dbReference type="InterPro" id="IPR011991">
    <property type="entry name" value="ArsR-like_HTH"/>
</dbReference>
<dbReference type="FunFam" id="1.10.10.10:FF:000186">
    <property type="entry name" value="AsnC family transcriptional regulator"/>
    <property type="match status" value="1"/>
</dbReference>
<evidence type="ECO:0000256" key="2">
    <source>
        <dbReference type="ARBA" id="ARBA00023125"/>
    </source>
</evidence>
<dbReference type="InterPro" id="IPR019888">
    <property type="entry name" value="Tscrpt_reg_AsnC-like"/>
</dbReference>
<keyword evidence="1" id="KW-0805">Transcription regulation</keyword>
<dbReference type="GO" id="GO:0005829">
    <property type="term" value="C:cytosol"/>
    <property type="evidence" value="ECO:0007669"/>
    <property type="project" value="TreeGrafter"/>
</dbReference>
<gene>
    <name evidence="5" type="ORF">E2I14_17805</name>
</gene>
<comment type="caution">
    <text evidence="5">The sequence shown here is derived from an EMBL/GenBank/DDBJ whole genome shotgun (WGS) entry which is preliminary data.</text>
</comment>
<dbReference type="Gene3D" id="3.30.70.920">
    <property type="match status" value="1"/>
</dbReference>
<organism evidence="5 6">
    <name type="scientific">Sapientia aquatica</name>
    <dbReference type="NCBI Taxonomy" id="1549640"/>
    <lineage>
        <taxon>Bacteria</taxon>
        <taxon>Pseudomonadati</taxon>
        <taxon>Pseudomonadota</taxon>
        <taxon>Betaproteobacteria</taxon>
        <taxon>Burkholderiales</taxon>
        <taxon>Oxalobacteraceae</taxon>
        <taxon>Sapientia</taxon>
    </lineage>
</organism>
<dbReference type="Gene3D" id="1.10.10.10">
    <property type="entry name" value="Winged helix-like DNA-binding domain superfamily/Winged helix DNA-binding domain"/>
    <property type="match status" value="1"/>
</dbReference>
<keyword evidence="6" id="KW-1185">Reference proteome</keyword>
<dbReference type="CDD" id="cd00090">
    <property type="entry name" value="HTH_ARSR"/>
    <property type="match status" value="1"/>
</dbReference>
<dbReference type="AlphaFoldDB" id="A0A4R5VS39"/>
<evidence type="ECO:0000259" key="4">
    <source>
        <dbReference type="PROSITE" id="PS50956"/>
    </source>
</evidence>
<dbReference type="GO" id="GO:0006355">
    <property type="term" value="P:regulation of DNA-templated transcription"/>
    <property type="evidence" value="ECO:0007669"/>
    <property type="project" value="UniProtKB-ARBA"/>
</dbReference>
<accession>A0A4R5VS39</accession>
<dbReference type="InterPro" id="IPR036388">
    <property type="entry name" value="WH-like_DNA-bd_sf"/>
</dbReference>
<dbReference type="SUPFAM" id="SSF54909">
    <property type="entry name" value="Dimeric alpha+beta barrel"/>
    <property type="match status" value="1"/>
</dbReference>
<dbReference type="PRINTS" id="PR00033">
    <property type="entry name" value="HTHASNC"/>
</dbReference>
<evidence type="ECO:0000256" key="1">
    <source>
        <dbReference type="ARBA" id="ARBA00023015"/>
    </source>
</evidence>
<dbReference type="OrthoDB" id="8526125at2"/>
<sequence length="168" mass="18734">MILDKIDRKILAILQADGRLSNLEVAERVSLSSSPCLRRIKRLEDLGVIRQYVALLDPSKIGLGLLAYVNVRLEKHSDTPMKGGTGGSRSPRSDFAASVAQWPEVVACYAMTGEMDYLLRVHVENMDHFSRFMMETLLRHPAVLDVKSSFALHQIKETTSLPLTQIVG</sequence>
<keyword evidence="2" id="KW-0238">DNA-binding</keyword>
<protein>
    <submittedName>
        <fullName evidence="5">Lrp/AsnC family transcriptional regulator</fullName>
    </submittedName>
</protein>
<dbReference type="InterPro" id="IPR019887">
    <property type="entry name" value="Tscrpt_reg_AsnC/Lrp_C"/>
</dbReference>
<evidence type="ECO:0000256" key="3">
    <source>
        <dbReference type="ARBA" id="ARBA00023163"/>
    </source>
</evidence>
<evidence type="ECO:0000313" key="6">
    <source>
        <dbReference type="Proteomes" id="UP000294829"/>
    </source>
</evidence>
<dbReference type="PROSITE" id="PS50956">
    <property type="entry name" value="HTH_ASNC_2"/>
    <property type="match status" value="1"/>
</dbReference>
<dbReference type="EMBL" id="SMYL01000015">
    <property type="protein sequence ID" value="TDK60641.1"/>
    <property type="molecule type" value="Genomic_DNA"/>
</dbReference>
<dbReference type="RefSeq" id="WP_133331041.1">
    <property type="nucleotide sequence ID" value="NZ_SMYL01000015.1"/>
</dbReference>
<dbReference type="PANTHER" id="PTHR30154:SF46">
    <property type="entry name" value="TRANSCRIPTIONAL REGULATORY PROTEIN"/>
    <property type="match status" value="1"/>
</dbReference>
<reference evidence="5 6" key="1">
    <citation type="submission" date="2019-03" db="EMBL/GenBank/DDBJ databases">
        <title>Sapientia aquatica gen. nov., sp. nov., isolated from a crater lake.</title>
        <authorList>
            <person name="Felfoldi T."/>
            <person name="Szabo A."/>
            <person name="Toth E."/>
            <person name="Schumann P."/>
            <person name="Keki Z."/>
            <person name="Marialigeti K."/>
            <person name="Mathe I."/>
        </authorList>
    </citation>
    <scope>NUCLEOTIDE SEQUENCE [LARGE SCALE GENOMIC DNA]</scope>
    <source>
        <strain evidence="5 6">SA-152</strain>
    </source>
</reference>
<dbReference type="InterPro" id="IPR011008">
    <property type="entry name" value="Dimeric_a/b-barrel"/>
</dbReference>
<dbReference type="Pfam" id="PF13412">
    <property type="entry name" value="HTH_24"/>
    <property type="match status" value="1"/>
</dbReference>